<dbReference type="CDD" id="cd06223">
    <property type="entry name" value="PRTases_typeI"/>
    <property type="match status" value="1"/>
</dbReference>
<proteinExistence type="predicted"/>
<dbReference type="InterPro" id="IPR017932">
    <property type="entry name" value="GATase_2_dom"/>
</dbReference>
<dbReference type="AlphaFoldDB" id="A0A1H6RC27"/>
<dbReference type="SUPFAM" id="SSF53271">
    <property type="entry name" value="PRTase-like"/>
    <property type="match status" value="1"/>
</dbReference>
<dbReference type="EMBL" id="FNYS01000001">
    <property type="protein sequence ID" value="SEI53389.1"/>
    <property type="molecule type" value="Genomic_DNA"/>
</dbReference>
<feature type="domain" description="Glutamine amidotransferase type-2" evidence="3">
    <location>
        <begin position="22"/>
        <end position="316"/>
    </location>
</feature>
<keyword evidence="2" id="KW-0315">Glutamine amidotransferase</keyword>
<organism evidence="4 5">
    <name type="scientific">Myroides marinus</name>
    <dbReference type="NCBI Taxonomy" id="703342"/>
    <lineage>
        <taxon>Bacteria</taxon>
        <taxon>Pseudomonadati</taxon>
        <taxon>Bacteroidota</taxon>
        <taxon>Flavobacteriia</taxon>
        <taxon>Flavobacteriales</taxon>
        <taxon>Flavobacteriaceae</taxon>
        <taxon>Myroides</taxon>
    </lineage>
</organism>
<keyword evidence="1 4" id="KW-0808">Transferase</keyword>
<evidence type="ECO:0000313" key="5">
    <source>
        <dbReference type="Proteomes" id="UP000183077"/>
    </source>
</evidence>
<evidence type="ECO:0000259" key="3">
    <source>
        <dbReference type="PROSITE" id="PS51278"/>
    </source>
</evidence>
<keyword evidence="4" id="KW-0328">Glycosyltransferase</keyword>
<gene>
    <name evidence="4" type="ORF">SAMN04488018_101424</name>
</gene>
<dbReference type="PROSITE" id="PS51278">
    <property type="entry name" value="GATASE_TYPE_2"/>
    <property type="match status" value="1"/>
</dbReference>
<reference evidence="4 5" key="1">
    <citation type="submission" date="2016-10" db="EMBL/GenBank/DDBJ databases">
        <authorList>
            <person name="de Groot N.N."/>
        </authorList>
    </citation>
    <scope>NUCLEOTIDE SEQUENCE [LARGE SCALE GENOMIC DNA]</scope>
    <source>
        <strain evidence="4 5">DSM 23048</strain>
    </source>
</reference>
<name>A0A1H6RC27_9FLAO</name>
<accession>A0A1H6RC27</accession>
<dbReference type="InterPro" id="IPR029055">
    <property type="entry name" value="Ntn_hydrolases_N"/>
</dbReference>
<dbReference type="InterPro" id="IPR000836">
    <property type="entry name" value="PRTase_dom"/>
</dbReference>
<evidence type="ECO:0000256" key="1">
    <source>
        <dbReference type="ARBA" id="ARBA00022679"/>
    </source>
</evidence>
<evidence type="ECO:0000313" key="4">
    <source>
        <dbReference type="EMBL" id="SEI53389.1"/>
    </source>
</evidence>
<protein>
    <submittedName>
        <fullName evidence="4">Amidophosphoribosyltransferase</fullName>
    </submittedName>
</protein>
<dbReference type="Proteomes" id="UP000183077">
    <property type="component" value="Unassembled WGS sequence"/>
</dbReference>
<sequence length="645" mass="73767">MGLFLFNTNTQLHMSDALKHECGIAVLRLKKPLSYYKEKYGSAFYPIQKMYLLLEKQHNRGQDGAGLASIKLDMDAGERYISRVRSNKAQPIQDIFMQINERINEEMEAHPEYHNNVDLQKKHIPYLGEVFLGHVRYGTFGKNNIESVHPFLRQNNWMHRNLIVAGNFNLTNVRDLFQDLVELGQHPKEMSDTITVMEKIGHFLDDEVNDLYYKIKQEGYTKKSASPLIGERLDVARILRRASKNWDGGFAMAGMIGHGDTFVLRDPAGIRPAFYFENDEIVVVASERPVIQTAFNVPFEEIKELTPGQAIIIRKDASVKFEQILEPLPLKACSFERVYFSRGNDAEIYQERKDLGKLIFPEVLKAINDDTDNSVFSYIPNTSETSFFGMVEGAQDFLNQRKIADILKNKENLSEAKLQEILSVKLRTEKIAVKDAKLRTFITDDSSRDDMVAHVYDVTYGVIKPTDNLVIIDDSIVRGTTLKKSIIRMLDRLNPKSIVVVSAAPQVRYPDCYGIDMAKLEGLIAFQAAIELLKDRNLYHIVEEVYKKSKAQEGLHDSEVVNYVKEIYAPFTDEEISNKISVMVKDVNIKSDVKIVFQSVENLHTACPHNLGDWYFTGDYPTIGGNRVVNRAFINFYEGRDEKPY</sequence>
<dbReference type="SUPFAM" id="SSF56235">
    <property type="entry name" value="N-terminal nucleophile aminohydrolases (Ntn hydrolases)"/>
    <property type="match status" value="1"/>
</dbReference>
<dbReference type="Gene3D" id="3.60.20.10">
    <property type="entry name" value="Glutamine Phosphoribosylpyrophosphate, subunit 1, domain 1"/>
    <property type="match status" value="1"/>
</dbReference>
<evidence type="ECO:0000256" key="2">
    <source>
        <dbReference type="ARBA" id="ARBA00022962"/>
    </source>
</evidence>
<dbReference type="GO" id="GO:0016757">
    <property type="term" value="F:glycosyltransferase activity"/>
    <property type="evidence" value="ECO:0007669"/>
    <property type="project" value="UniProtKB-KW"/>
</dbReference>
<dbReference type="InterPro" id="IPR029057">
    <property type="entry name" value="PRTase-like"/>
</dbReference>
<dbReference type="PANTHER" id="PTHR11907">
    <property type="entry name" value="AMIDOPHOSPHORIBOSYLTRANSFERASE"/>
    <property type="match status" value="1"/>
</dbReference>